<proteinExistence type="predicted"/>
<evidence type="ECO:0000313" key="1">
    <source>
        <dbReference type="EMBL" id="GBM11645.1"/>
    </source>
</evidence>
<protein>
    <submittedName>
        <fullName evidence="1">Uncharacterized protein</fullName>
    </submittedName>
</protein>
<sequence>MGDCSNSASPTLIFLLNSRQRKEDERLPDIQVLIKPVAFGLKSQCELQPLSSFSEQKGRYGKGEVSVCLRYPVWRLLRCFNTFRRFCIPPPSAKSVSETLRYEV</sequence>
<evidence type="ECO:0000313" key="2">
    <source>
        <dbReference type="Proteomes" id="UP000499080"/>
    </source>
</evidence>
<dbReference type="EMBL" id="BGPR01000302">
    <property type="protein sequence ID" value="GBM11645.1"/>
    <property type="molecule type" value="Genomic_DNA"/>
</dbReference>
<name>A0A4Y2D7T9_ARAVE</name>
<reference evidence="1 2" key="1">
    <citation type="journal article" date="2019" name="Sci. Rep.">
        <title>Orb-weaving spider Araneus ventricosus genome elucidates the spidroin gene catalogue.</title>
        <authorList>
            <person name="Kono N."/>
            <person name="Nakamura H."/>
            <person name="Ohtoshi R."/>
            <person name="Moran D.A.P."/>
            <person name="Shinohara A."/>
            <person name="Yoshida Y."/>
            <person name="Fujiwara M."/>
            <person name="Mori M."/>
            <person name="Tomita M."/>
            <person name="Arakawa K."/>
        </authorList>
    </citation>
    <scope>NUCLEOTIDE SEQUENCE [LARGE SCALE GENOMIC DNA]</scope>
</reference>
<dbReference type="AlphaFoldDB" id="A0A4Y2D7T9"/>
<dbReference type="Proteomes" id="UP000499080">
    <property type="component" value="Unassembled WGS sequence"/>
</dbReference>
<organism evidence="1 2">
    <name type="scientific">Araneus ventricosus</name>
    <name type="common">Orbweaver spider</name>
    <name type="synonym">Epeira ventricosa</name>
    <dbReference type="NCBI Taxonomy" id="182803"/>
    <lineage>
        <taxon>Eukaryota</taxon>
        <taxon>Metazoa</taxon>
        <taxon>Ecdysozoa</taxon>
        <taxon>Arthropoda</taxon>
        <taxon>Chelicerata</taxon>
        <taxon>Arachnida</taxon>
        <taxon>Araneae</taxon>
        <taxon>Araneomorphae</taxon>
        <taxon>Entelegynae</taxon>
        <taxon>Araneoidea</taxon>
        <taxon>Araneidae</taxon>
        <taxon>Araneus</taxon>
    </lineage>
</organism>
<accession>A0A4Y2D7T9</accession>
<comment type="caution">
    <text evidence="1">The sequence shown here is derived from an EMBL/GenBank/DDBJ whole genome shotgun (WGS) entry which is preliminary data.</text>
</comment>
<keyword evidence="2" id="KW-1185">Reference proteome</keyword>
<gene>
    <name evidence="1" type="ORF">AVEN_16955_1</name>
</gene>